<dbReference type="EMBL" id="JAGHQL010000074">
    <property type="protein sequence ID" value="KAH0541587.1"/>
    <property type="molecule type" value="Genomic_DNA"/>
</dbReference>
<dbReference type="InterPro" id="IPR036047">
    <property type="entry name" value="F-box-like_dom_sf"/>
</dbReference>
<dbReference type="Pfam" id="PF00646">
    <property type="entry name" value="F-box"/>
    <property type="match status" value="1"/>
</dbReference>
<dbReference type="InterPro" id="IPR001810">
    <property type="entry name" value="F-box_dom"/>
</dbReference>
<name>A0A9P8I6N2_9PEZI</name>
<dbReference type="OrthoDB" id="5273847at2759"/>
<evidence type="ECO:0000259" key="1">
    <source>
        <dbReference type="PROSITE" id="PS50181"/>
    </source>
</evidence>
<dbReference type="AlphaFoldDB" id="A0A9P8I6N2"/>
<dbReference type="PROSITE" id="PS50181">
    <property type="entry name" value="FBOX"/>
    <property type="match status" value="1"/>
</dbReference>
<organism evidence="2 3">
    <name type="scientific">Glutinoglossum americanum</name>
    <dbReference type="NCBI Taxonomy" id="1670608"/>
    <lineage>
        <taxon>Eukaryota</taxon>
        <taxon>Fungi</taxon>
        <taxon>Dikarya</taxon>
        <taxon>Ascomycota</taxon>
        <taxon>Pezizomycotina</taxon>
        <taxon>Geoglossomycetes</taxon>
        <taxon>Geoglossales</taxon>
        <taxon>Geoglossaceae</taxon>
        <taxon>Glutinoglossum</taxon>
    </lineage>
</organism>
<comment type="caution">
    <text evidence="2">The sequence shown here is derived from an EMBL/GenBank/DDBJ whole genome shotgun (WGS) entry which is preliminary data.</text>
</comment>
<proteinExistence type="predicted"/>
<reference evidence="2" key="1">
    <citation type="submission" date="2021-03" db="EMBL/GenBank/DDBJ databases">
        <title>Comparative genomics and phylogenomic investigation of the class Geoglossomycetes provide insights into ecological specialization and systematics.</title>
        <authorList>
            <person name="Melie T."/>
            <person name="Pirro S."/>
            <person name="Miller A.N."/>
            <person name="Quandt A."/>
        </authorList>
    </citation>
    <scope>NUCLEOTIDE SEQUENCE</scope>
    <source>
        <strain evidence="2">GBOQ0MN5Z8</strain>
    </source>
</reference>
<dbReference type="Proteomes" id="UP000698800">
    <property type="component" value="Unassembled WGS sequence"/>
</dbReference>
<accession>A0A9P8I6N2</accession>
<sequence length="142" mass="16584">MEGDFNDLFTVLNSYRWLNTDTDSPLMADLRLSSEDLWNENEAGKQLAIDSAPKALGLGTRTLQACDPFWILPYELTSEVLLHLSSTDILNLRLSSRKIALTKLPMQFWKSRFWPQNELGFTKSLCRPETYTWENWYVFVRE</sequence>
<keyword evidence="3" id="KW-1185">Reference proteome</keyword>
<gene>
    <name evidence="2" type="ORF">FGG08_003935</name>
</gene>
<dbReference type="SUPFAM" id="SSF81383">
    <property type="entry name" value="F-box domain"/>
    <property type="match status" value="1"/>
</dbReference>
<protein>
    <recommendedName>
        <fullName evidence="1">F-box domain-containing protein</fullName>
    </recommendedName>
</protein>
<evidence type="ECO:0000313" key="2">
    <source>
        <dbReference type="EMBL" id="KAH0541587.1"/>
    </source>
</evidence>
<evidence type="ECO:0000313" key="3">
    <source>
        <dbReference type="Proteomes" id="UP000698800"/>
    </source>
</evidence>
<feature type="domain" description="F-box" evidence="1">
    <location>
        <begin position="66"/>
        <end position="112"/>
    </location>
</feature>